<accession>A0A9P9WBS0</accession>
<dbReference type="AlphaFoldDB" id="A0A9P9WBS0"/>
<organism evidence="2 3">
    <name type="scientific">Neoarthrinium moseri</name>
    <dbReference type="NCBI Taxonomy" id="1658444"/>
    <lineage>
        <taxon>Eukaryota</taxon>
        <taxon>Fungi</taxon>
        <taxon>Dikarya</taxon>
        <taxon>Ascomycota</taxon>
        <taxon>Pezizomycotina</taxon>
        <taxon>Sordariomycetes</taxon>
        <taxon>Xylariomycetidae</taxon>
        <taxon>Amphisphaeriales</taxon>
        <taxon>Apiosporaceae</taxon>
        <taxon>Neoarthrinium</taxon>
    </lineage>
</organism>
<proteinExistence type="predicted"/>
<dbReference type="Proteomes" id="UP000829685">
    <property type="component" value="Unassembled WGS sequence"/>
</dbReference>
<gene>
    <name evidence="2" type="ORF">JX265_011488</name>
</gene>
<feature type="compositionally biased region" description="Basic and acidic residues" evidence="1">
    <location>
        <begin position="392"/>
        <end position="403"/>
    </location>
</feature>
<dbReference type="EMBL" id="JAFIMR010000043">
    <property type="protein sequence ID" value="KAI1856529.1"/>
    <property type="molecule type" value="Genomic_DNA"/>
</dbReference>
<evidence type="ECO:0000313" key="2">
    <source>
        <dbReference type="EMBL" id="KAI1856529.1"/>
    </source>
</evidence>
<feature type="compositionally biased region" description="Basic residues" evidence="1">
    <location>
        <begin position="369"/>
        <end position="385"/>
    </location>
</feature>
<evidence type="ECO:0000256" key="1">
    <source>
        <dbReference type="SAM" id="MobiDB-lite"/>
    </source>
</evidence>
<reference evidence="2" key="1">
    <citation type="submission" date="2021-03" db="EMBL/GenBank/DDBJ databases">
        <title>Revisited historic fungal species revealed as producer of novel bioactive compounds through whole genome sequencing and comparative genomics.</title>
        <authorList>
            <person name="Vignolle G.A."/>
            <person name="Hochenegger N."/>
            <person name="Mach R.L."/>
            <person name="Mach-Aigner A.R."/>
            <person name="Javad Rahimi M."/>
            <person name="Salim K.A."/>
            <person name="Chan C.M."/>
            <person name="Lim L.B.L."/>
            <person name="Cai F."/>
            <person name="Druzhinina I.S."/>
            <person name="U'Ren J.M."/>
            <person name="Derntl C."/>
        </authorList>
    </citation>
    <scope>NUCLEOTIDE SEQUENCE</scope>
    <source>
        <strain evidence="2">TUCIM 5799</strain>
    </source>
</reference>
<sequence>MVARLDPDPASAVVKRMGMKWTEKQKRKYWNSLKLVELKRFAEPYPTNDYFMATTQKGKEQWDKFWEGKGLKDKRYNGGERRQILVLDESRLQYKIPQDESVVFLDADTKEIFMVILRNFFPDDDLRMDFVSICREIIKYRRDDRREDPGQLVHFGYTCGSRHQPGMQLAKNCRKISPKNHRALNNASQGMAGIGWNMLRGRLPQEIIDDYNDTIEAIGCARMDMGKTGDDTFAYNIGGELVTFNEHGDLQLPPPSGLSAVNYARFTHKENNGNKWFVAVTCIAASDSSIGGNFYNASYGIMMEAADNTVSAFQPSDYHGTTLYEIVLDPWPRDGYEQRPDGGENIGFSFEVSKGLRNAKKREWERQEYRKRHRPQRGGPRKRRSLYVSDVEPDHGSDDDYMP</sequence>
<name>A0A9P9WBS0_9PEZI</name>
<protein>
    <submittedName>
        <fullName evidence="2">Uncharacterized protein</fullName>
    </submittedName>
</protein>
<evidence type="ECO:0000313" key="3">
    <source>
        <dbReference type="Proteomes" id="UP000829685"/>
    </source>
</evidence>
<comment type="caution">
    <text evidence="2">The sequence shown here is derived from an EMBL/GenBank/DDBJ whole genome shotgun (WGS) entry which is preliminary data.</text>
</comment>
<keyword evidence="3" id="KW-1185">Reference proteome</keyword>
<feature type="region of interest" description="Disordered" evidence="1">
    <location>
        <begin position="361"/>
        <end position="403"/>
    </location>
</feature>